<dbReference type="PANTHER" id="PTHR11461">
    <property type="entry name" value="SERINE PROTEASE INHIBITOR, SERPIN"/>
    <property type="match status" value="1"/>
</dbReference>
<dbReference type="PRINTS" id="PR00780">
    <property type="entry name" value="LEUSERPINII"/>
</dbReference>
<dbReference type="Gene3D" id="3.30.497.10">
    <property type="entry name" value="Antithrombin, subunit I, domain 2"/>
    <property type="match status" value="1"/>
</dbReference>
<dbReference type="GO" id="GO:0045861">
    <property type="term" value="P:negative regulation of proteolysis"/>
    <property type="evidence" value="ECO:0007669"/>
    <property type="project" value="UniProtKB-ARBA"/>
</dbReference>
<dbReference type="GO" id="GO:0030195">
    <property type="term" value="P:negative regulation of blood coagulation"/>
    <property type="evidence" value="ECO:0007669"/>
    <property type="project" value="UniProtKB-ARBA"/>
</dbReference>
<dbReference type="GO" id="GO:0005615">
    <property type="term" value="C:extracellular space"/>
    <property type="evidence" value="ECO:0007669"/>
    <property type="project" value="InterPro"/>
</dbReference>
<comment type="similarity">
    <text evidence="3">Belongs to the serpin family.</text>
</comment>
<proteinExistence type="inferred from homology"/>
<dbReference type="InterPro" id="IPR023795">
    <property type="entry name" value="Serpin_CS"/>
</dbReference>
<dbReference type="SUPFAM" id="SSF56574">
    <property type="entry name" value="Serpins"/>
    <property type="match status" value="1"/>
</dbReference>
<dbReference type="CDD" id="cd02055">
    <property type="entry name" value="serpinA10_PZI"/>
    <property type="match status" value="1"/>
</dbReference>
<dbReference type="Ensembl" id="ENSNFUT00015043293.1">
    <property type="protein sequence ID" value="ENSNFUP00015041470.1"/>
    <property type="gene ID" value="ENSNFUG00015019893.1"/>
</dbReference>
<dbReference type="InterPro" id="IPR042185">
    <property type="entry name" value="Serpin_sf_2"/>
</dbReference>
<dbReference type="PROSITE" id="PS00284">
    <property type="entry name" value="SERPIN"/>
    <property type="match status" value="1"/>
</dbReference>
<evidence type="ECO:0000256" key="4">
    <source>
        <dbReference type="SAM" id="SignalP"/>
    </source>
</evidence>
<reference evidence="6" key="2">
    <citation type="submission" date="2025-08" db="UniProtKB">
        <authorList>
            <consortium name="Ensembl"/>
        </authorList>
    </citation>
    <scope>IDENTIFICATION</scope>
</reference>
<dbReference type="SMART" id="SM00093">
    <property type="entry name" value="SERPIN"/>
    <property type="match status" value="1"/>
</dbReference>
<evidence type="ECO:0000256" key="1">
    <source>
        <dbReference type="ARBA" id="ARBA00022690"/>
    </source>
</evidence>
<organism evidence="6 7">
    <name type="scientific">Nothobranchius furzeri</name>
    <name type="common">Turquoise killifish</name>
    <dbReference type="NCBI Taxonomy" id="105023"/>
    <lineage>
        <taxon>Eukaryota</taxon>
        <taxon>Metazoa</taxon>
        <taxon>Chordata</taxon>
        <taxon>Craniata</taxon>
        <taxon>Vertebrata</taxon>
        <taxon>Euteleostomi</taxon>
        <taxon>Actinopterygii</taxon>
        <taxon>Neopterygii</taxon>
        <taxon>Teleostei</taxon>
        <taxon>Neoteleostei</taxon>
        <taxon>Acanthomorphata</taxon>
        <taxon>Ovalentaria</taxon>
        <taxon>Atherinomorphae</taxon>
        <taxon>Cyprinodontiformes</taxon>
        <taxon>Nothobranchiidae</taxon>
        <taxon>Nothobranchius</taxon>
    </lineage>
</organism>
<evidence type="ECO:0000259" key="5">
    <source>
        <dbReference type="SMART" id="SM00093"/>
    </source>
</evidence>
<dbReference type="InterPro" id="IPR042178">
    <property type="entry name" value="Serpin_sf_1"/>
</dbReference>
<keyword evidence="7" id="KW-1185">Reference proteome</keyword>
<keyword evidence="1" id="KW-0646">Protease inhibitor</keyword>
<keyword evidence="4" id="KW-0732">Signal</keyword>
<dbReference type="InterPro" id="IPR000215">
    <property type="entry name" value="Serpin_fam"/>
</dbReference>
<keyword evidence="2" id="KW-0722">Serine protease inhibitor</keyword>
<dbReference type="InterPro" id="IPR036186">
    <property type="entry name" value="Serpin_sf"/>
</dbReference>
<feature type="domain" description="Serpin" evidence="5">
    <location>
        <begin position="55"/>
        <end position="411"/>
    </location>
</feature>
<evidence type="ECO:0000313" key="6">
    <source>
        <dbReference type="Ensembl" id="ENSNFUP00015041470.1"/>
    </source>
</evidence>
<dbReference type="Gene3D" id="2.30.39.10">
    <property type="entry name" value="Alpha-1-antitrypsin, domain 1"/>
    <property type="match status" value="1"/>
</dbReference>
<dbReference type="PANTHER" id="PTHR11461:SF191">
    <property type="entry name" value="PROTEIN Z-DEPENDENT PROTEASE INHIBITOR"/>
    <property type="match status" value="1"/>
</dbReference>
<dbReference type="Proteomes" id="UP000694548">
    <property type="component" value="Chromosome sgr16"/>
</dbReference>
<dbReference type="GeneTree" id="ENSGT00940000159462"/>
<accession>A0A8C6PCV8</accession>
<sequence>WFSKPSWIQFLMVPKIKMAFLVVLACLCFFTPTHQSPPPNAAILELSYENTDFAMNLYRKLANYNDKNIFFSPLSVSTTFASLLMASGGITREEILRGLDLNQLETNQTEHIPKLFQLLQENIAQNGSLKLEQSMALFISQQFEVKKTFEDRLKTFFQADIRTVDFAESTKSITLINEYIKQKTGGKIVKMISTLDETTRLLLINSIYFQGAWKNPFNPNLTESAAFHIDNYNVVQVSMMMKEARFFVTEDVLLGARVLKLPYQDGVSMLILLPNKNVDYTSIDEEISAEKFSSWIEGLRKTKLEVHVPKFKMEQAYALQNILPDMGMTSLFSTSANLTGIGEGQDLMVSEVLHKAVIEVDETGTTAAAATTVGITPYSLPRMFIVDRPFFFFIYHEETKSLLFMGRVIDPTKN</sequence>
<dbReference type="Pfam" id="PF00079">
    <property type="entry name" value="Serpin"/>
    <property type="match status" value="1"/>
</dbReference>
<evidence type="ECO:0000256" key="2">
    <source>
        <dbReference type="ARBA" id="ARBA00022900"/>
    </source>
</evidence>
<reference evidence="6" key="1">
    <citation type="submission" date="2014-08" db="EMBL/GenBank/DDBJ databases">
        <authorList>
            <person name="Senf B."/>
            <person name="Petzold A."/>
            <person name="Downie B.R."/>
            <person name="Koch P."/>
            <person name="Platzer M."/>
        </authorList>
    </citation>
    <scope>NUCLEOTIDE SEQUENCE [LARGE SCALE GENOMIC DNA]</scope>
    <source>
        <strain evidence="6">GRZ</strain>
    </source>
</reference>
<dbReference type="FunFam" id="3.30.497.10:FF:000001">
    <property type="entry name" value="Serine protease inhibitor"/>
    <property type="match status" value="1"/>
</dbReference>
<evidence type="ECO:0000313" key="7">
    <source>
        <dbReference type="Proteomes" id="UP000694548"/>
    </source>
</evidence>
<evidence type="ECO:0000256" key="3">
    <source>
        <dbReference type="RuleBase" id="RU000411"/>
    </source>
</evidence>
<reference evidence="6" key="3">
    <citation type="submission" date="2025-09" db="UniProtKB">
        <authorList>
            <consortium name="Ensembl"/>
        </authorList>
    </citation>
    <scope>IDENTIFICATION</scope>
</reference>
<dbReference type="InterPro" id="IPR023796">
    <property type="entry name" value="Serpin_dom"/>
</dbReference>
<feature type="signal peptide" evidence="4">
    <location>
        <begin position="1"/>
        <end position="35"/>
    </location>
</feature>
<feature type="chain" id="PRO_5034042079" evidence="4">
    <location>
        <begin position="36"/>
        <end position="414"/>
    </location>
</feature>
<dbReference type="GO" id="GO:0004867">
    <property type="term" value="F:serine-type endopeptidase inhibitor activity"/>
    <property type="evidence" value="ECO:0007669"/>
    <property type="project" value="UniProtKB-KW"/>
</dbReference>
<dbReference type="FunFam" id="2.10.310.10:FF:000001">
    <property type="entry name" value="Serpin family A member 1"/>
    <property type="match status" value="1"/>
</dbReference>
<name>A0A8C6PCV8_NOTFU</name>
<protein>
    <submittedName>
        <fullName evidence="6">Serpin family A member 10</fullName>
    </submittedName>
</protein>
<dbReference type="FunFam" id="2.30.39.10:FF:000035">
    <property type="entry name" value="Serine protease inhibitor (serpin) 16"/>
    <property type="match status" value="1"/>
</dbReference>
<dbReference type="InterPro" id="IPR033835">
    <property type="entry name" value="PZI_serpin_dom"/>
</dbReference>
<dbReference type="AlphaFoldDB" id="A0A8C6PCV8"/>
<gene>
    <name evidence="6" type="primary">SERPINA10</name>
    <name evidence="6" type="synonym">serpina10b</name>
</gene>
<dbReference type="GO" id="GO:0007596">
    <property type="term" value="P:blood coagulation"/>
    <property type="evidence" value="ECO:0007669"/>
    <property type="project" value="InterPro"/>
</dbReference>